<feature type="domain" description="HTH cro/C1-type" evidence="5">
    <location>
        <begin position="8"/>
        <end position="50"/>
    </location>
</feature>
<dbReference type="GO" id="GO:0003700">
    <property type="term" value="F:DNA-binding transcription factor activity"/>
    <property type="evidence" value="ECO:0007669"/>
    <property type="project" value="TreeGrafter"/>
</dbReference>
<organism evidence="6 7">
    <name type="scientific">Chimaeribacter coloradensis</name>
    <dbReference type="NCBI Taxonomy" id="2060068"/>
    <lineage>
        <taxon>Bacteria</taxon>
        <taxon>Pseudomonadati</taxon>
        <taxon>Pseudomonadota</taxon>
        <taxon>Gammaproteobacteria</taxon>
        <taxon>Enterobacterales</taxon>
        <taxon>Yersiniaceae</taxon>
        <taxon>Chimaeribacter</taxon>
    </lineage>
</organism>
<evidence type="ECO:0000313" key="6">
    <source>
        <dbReference type="EMBL" id="PLR34133.1"/>
    </source>
</evidence>
<keyword evidence="2" id="KW-0238">DNA-binding</keyword>
<dbReference type="SUPFAM" id="SSF47413">
    <property type="entry name" value="lambda repressor-like DNA-binding domains"/>
    <property type="match status" value="1"/>
</dbReference>
<dbReference type="SUPFAM" id="SSF53822">
    <property type="entry name" value="Periplasmic binding protein-like I"/>
    <property type="match status" value="1"/>
</dbReference>
<dbReference type="InterPro" id="IPR028082">
    <property type="entry name" value="Peripla_BP_I"/>
</dbReference>
<dbReference type="Pfam" id="PF00532">
    <property type="entry name" value="Peripla_BP_1"/>
    <property type="match status" value="1"/>
</dbReference>
<dbReference type="CDD" id="cd06267">
    <property type="entry name" value="PBP1_LacI_sugar_binding-like"/>
    <property type="match status" value="1"/>
</dbReference>
<keyword evidence="7" id="KW-1185">Reference proteome</keyword>
<evidence type="ECO:0000256" key="3">
    <source>
        <dbReference type="ARBA" id="ARBA00023163"/>
    </source>
</evidence>
<dbReference type="PROSITE" id="PS50932">
    <property type="entry name" value="HTH_LACI_2"/>
    <property type="match status" value="1"/>
</dbReference>
<dbReference type="InterPro" id="IPR001387">
    <property type="entry name" value="Cro/C1-type_HTH"/>
</dbReference>
<evidence type="ECO:0000256" key="1">
    <source>
        <dbReference type="ARBA" id="ARBA00023015"/>
    </source>
</evidence>
<dbReference type="RefSeq" id="WP_101825019.1">
    <property type="nucleotide sequence ID" value="NZ_PJZH01000012.1"/>
</dbReference>
<dbReference type="AlphaFoldDB" id="A0A2N5E1C7"/>
<dbReference type="Gene3D" id="1.10.260.40">
    <property type="entry name" value="lambda repressor-like DNA-binding domains"/>
    <property type="match status" value="1"/>
</dbReference>
<dbReference type="PROSITE" id="PS50943">
    <property type="entry name" value="HTH_CROC1"/>
    <property type="match status" value="1"/>
</dbReference>
<dbReference type="GO" id="GO:0004601">
    <property type="term" value="F:peroxidase activity"/>
    <property type="evidence" value="ECO:0007669"/>
    <property type="project" value="UniProtKB-KW"/>
</dbReference>
<keyword evidence="1" id="KW-0805">Transcription regulation</keyword>
<proteinExistence type="predicted"/>
<keyword evidence="6" id="KW-0575">Peroxidase</keyword>
<dbReference type="InterPro" id="IPR000843">
    <property type="entry name" value="HTH_LacI"/>
</dbReference>
<evidence type="ECO:0000259" key="5">
    <source>
        <dbReference type="PROSITE" id="PS50943"/>
    </source>
</evidence>
<sequence length="350" mass="37817">MANKRVVLSDVARLAGLSKATVSRYLNNSIVLPQQTTQRIEDAISTLNYRGNSLARRLSKGGSETLGLVLPEISNPFFAELAEAAEEAASAHQYSLVLCVTRNNLEKEMQFIRWLDTRQVDGLLFATNKPDNGALLAELQGQSNIVLIDEDIPGADVPKVFADNVTGGRLAAQQLIDAGHRRIAYVGGPGELMSVRERHEGFCQALASAGLPCPPELVLMGDYTREFGQYALETLLALPVPPTAIFAGSDYLALGLLDGLRAHQLSAPQDMSIVGFDDANYAELITPRLSTIRQNAGELGRTAVELLIKILKEETPQENSIARIPVQSVSRESIAPCTTSLDSPRLNKAG</sequence>
<keyword evidence="3" id="KW-0804">Transcription</keyword>
<dbReference type="Gene3D" id="3.40.50.2300">
    <property type="match status" value="2"/>
</dbReference>
<dbReference type="GO" id="GO:0000976">
    <property type="term" value="F:transcription cis-regulatory region binding"/>
    <property type="evidence" value="ECO:0007669"/>
    <property type="project" value="TreeGrafter"/>
</dbReference>
<dbReference type="Pfam" id="PF00356">
    <property type="entry name" value="LacI"/>
    <property type="match status" value="1"/>
</dbReference>
<dbReference type="InterPro" id="IPR010982">
    <property type="entry name" value="Lambda_DNA-bd_dom_sf"/>
</dbReference>
<name>A0A2N5E1C7_9GAMM</name>
<dbReference type="Proteomes" id="UP000234503">
    <property type="component" value="Unassembled WGS sequence"/>
</dbReference>
<dbReference type="SMART" id="SM00354">
    <property type="entry name" value="HTH_LACI"/>
    <property type="match status" value="1"/>
</dbReference>
<dbReference type="PANTHER" id="PTHR30146">
    <property type="entry name" value="LACI-RELATED TRANSCRIPTIONAL REPRESSOR"/>
    <property type="match status" value="1"/>
</dbReference>
<comment type="caution">
    <text evidence="6">The sequence shown here is derived from an EMBL/GenBank/DDBJ whole genome shotgun (WGS) entry which is preliminary data.</text>
</comment>
<evidence type="ECO:0000259" key="4">
    <source>
        <dbReference type="PROSITE" id="PS50932"/>
    </source>
</evidence>
<reference evidence="6 7" key="1">
    <citation type="submission" date="2017-12" db="EMBL/GenBank/DDBJ databases">
        <title>Characterization of six clinical isolates of Enterochimera gen. nov., a novel genus of the Yersiniaciae family and the three species Enterochimera arupensis sp. nov., Enterochimera coloradensis sp. nov, and Enterochimera californica sp. nov.</title>
        <authorList>
            <person name="Rossi A."/>
            <person name="Fisher M."/>
        </authorList>
    </citation>
    <scope>NUCLEOTIDE SEQUENCE [LARGE SCALE GENOMIC DNA]</scope>
    <source>
        <strain evidence="7">2016-Iso4</strain>
    </source>
</reference>
<dbReference type="CDD" id="cd01392">
    <property type="entry name" value="HTH_LacI"/>
    <property type="match status" value="1"/>
</dbReference>
<dbReference type="OrthoDB" id="9798934at2"/>
<gene>
    <name evidence="6" type="ORF">CYR32_13065</name>
</gene>
<feature type="domain" description="HTH lacI-type" evidence="4">
    <location>
        <begin position="6"/>
        <end position="60"/>
    </location>
</feature>
<evidence type="ECO:0000256" key="2">
    <source>
        <dbReference type="ARBA" id="ARBA00023125"/>
    </source>
</evidence>
<dbReference type="EMBL" id="PJZH01000012">
    <property type="protein sequence ID" value="PLR34133.1"/>
    <property type="molecule type" value="Genomic_DNA"/>
</dbReference>
<protein>
    <submittedName>
        <fullName evidence="6">Cytochrome-c peroxidase</fullName>
    </submittedName>
</protein>
<evidence type="ECO:0000313" key="7">
    <source>
        <dbReference type="Proteomes" id="UP000234503"/>
    </source>
</evidence>
<dbReference type="InterPro" id="IPR001761">
    <property type="entry name" value="Peripla_BP/Lac1_sug-bd_dom"/>
</dbReference>
<accession>A0A2N5E1C7</accession>
<dbReference type="PANTHER" id="PTHR30146:SF109">
    <property type="entry name" value="HTH-TYPE TRANSCRIPTIONAL REGULATOR GALS"/>
    <property type="match status" value="1"/>
</dbReference>
<keyword evidence="6" id="KW-0560">Oxidoreductase</keyword>